<reference evidence="16 17" key="1">
    <citation type="submission" date="2020-11" db="EMBL/GenBank/DDBJ databases">
        <title>WGS of Herminiimonas contaminans strain Marseille-Q4544 isolated from planarians Schmidtea mediterranea.</title>
        <authorList>
            <person name="Kangale L."/>
        </authorList>
    </citation>
    <scope>NUCLEOTIDE SEQUENCE [LARGE SCALE GENOMIC DNA]</scope>
    <source>
        <strain evidence="16 17">Marseille-Q4544</strain>
    </source>
</reference>
<dbReference type="RefSeq" id="WP_175626710.1">
    <property type="nucleotide sequence ID" value="NZ_JADOEL010000003.1"/>
</dbReference>
<dbReference type="Pfam" id="PF10588">
    <property type="entry name" value="NADH-G_4Fe-4S_3"/>
    <property type="match status" value="1"/>
</dbReference>
<feature type="domain" description="2Fe-2S ferredoxin-type" evidence="13">
    <location>
        <begin position="1"/>
        <end position="78"/>
    </location>
</feature>
<evidence type="ECO:0000256" key="11">
    <source>
        <dbReference type="ARBA" id="ARBA00047712"/>
    </source>
</evidence>
<dbReference type="EMBL" id="JADOEL010000003">
    <property type="protein sequence ID" value="MBF8177180.1"/>
    <property type="molecule type" value="Genomic_DNA"/>
</dbReference>
<comment type="function">
    <text evidence="12">NDH-1 shuttles electrons from NADH, via FMN and iron-sulfur (Fe-S) centers, to quinones in the respiratory chain. Couples the redox reaction to proton translocation (for every two electrons transferred, four hydrogen ions are translocated across the cytoplasmic membrane), and thus conserves the redox energy in a proton gradient.</text>
</comment>
<dbReference type="Gene3D" id="3.40.50.740">
    <property type="match status" value="2"/>
</dbReference>
<dbReference type="PROSITE" id="PS51085">
    <property type="entry name" value="2FE2S_FER_2"/>
    <property type="match status" value="1"/>
</dbReference>
<keyword evidence="6 12" id="KW-0479">Metal-binding</keyword>
<dbReference type="Pfam" id="PF22117">
    <property type="entry name" value="Fer4_Nqo3"/>
    <property type="match status" value="1"/>
</dbReference>
<proteinExistence type="inferred from homology"/>
<comment type="cofactor">
    <cofactor evidence="1 12">
        <name>[4Fe-4S] cluster</name>
        <dbReference type="ChEBI" id="CHEBI:49883"/>
    </cofactor>
</comment>
<dbReference type="Gene3D" id="3.30.70.20">
    <property type="match status" value="1"/>
</dbReference>
<dbReference type="PROSITE" id="PS00643">
    <property type="entry name" value="COMPLEX1_75K_3"/>
    <property type="match status" value="1"/>
</dbReference>
<dbReference type="SUPFAM" id="SSF54862">
    <property type="entry name" value="4Fe-4S ferredoxins"/>
    <property type="match status" value="1"/>
</dbReference>
<evidence type="ECO:0000256" key="4">
    <source>
        <dbReference type="ARBA" id="ARBA00022714"/>
    </source>
</evidence>
<evidence type="ECO:0000256" key="9">
    <source>
        <dbReference type="ARBA" id="ARBA00023014"/>
    </source>
</evidence>
<keyword evidence="17" id="KW-1185">Reference proteome</keyword>
<dbReference type="SUPFAM" id="SSF53706">
    <property type="entry name" value="Formate dehydrogenase/DMSO reductase, domains 1-3"/>
    <property type="match status" value="1"/>
</dbReference>
<dbReference type="GO" id="GO:0016491">
    <property type="term" value="F:oxidoreductase activity"/>
    <property type="evidence" value="ECO:0007669"/>
    <property type="project" value="UniProtKB-KW"/>
</dbReference>
<keyword evidence="16" id="KW-0560">Oxidoreductase</keyword>
<evidence type="ECO:0000256" key="6">
    <source>
        <dbReference type="ARBA" id="ARBA00022723"/>
    </source>
</evidence>
<dbReference type="Gene3D" id="2.40.40.20">
    <property type="match status" value="1"/>
</dbReference>
<dbReference type="PROSITE" id="PS51669">
    <property type="entry name" value="4FE4S_MOW_BIS_MGD"/>
    <property type="match status" value="1"/>
</dbReference>
<organism evidence="16 17">
    <name type="scientific">Herminiimonas contaminans</name>
    <dbReference type="NCBI Taxonomy" id="1111140"/>
    <lineage>
        <taxon>Bacteria</taxon>
        <taxon>Pseudomonadati</taxon>
        <taxon>Pseudomonadota</taxon>
        <taxon>Betaproteobacteria</taxon>
        <taxon>Burkholderiales</taxon>
        <taxon>Oxalobacteraceae</taxon>
        <taxon>Herminiimonas</taxon>
    </lineage>
</organism>
<dbReference type="SMART" id="SM00929">
    <property type="entry name" value="NADH-G_4Fe-4S_3"/>
    <property type="match status" value="1"/>
</dbReference>
<evidence type="ECO:0000256" key="5">
    <source>
        <dbReference type="ARBA" id="ARBA00022719"/>
    </source>
</evidence>
<keyword evidence="7 12" id="KW-1278">Translocase</keyword>
<dbReference type="PROSITE" id="PS51839">
    <property type="entry name" value="4FE4S_HC3"/>
    <property type="match status" value="1"/>
</dbReference>
<dbReference type="PROSITE" id="PS00641">
    <property type="entry name" value="COMPLEX1_75K_1"/>
    <property type="match status" value="1"/>
</dbReference>
<keyword evidence="5 12" id="KW-0874">Quinone</keyword>
<accession>A0ABS0EQP3</accession>
<evidence type="ECO:0000256" key="7">
    <source>
        <dbReference type="ARBA" id="ARBA00022967"/>
    </source>
</evidence>
<comment type="catalytic activity">
    <reaction evidence="11 12">
        <text>a quinone + NADH + 5 H(+)(in) = a quinol + NAD(+) + 4 H(+)(out)</text>
        <dbReference type="Rhea" id="RHEA:57888"/>
        <dbReference type="ChEBI" id="CHEBI:15378"/>
        <dbReference type="ChEBI" id="CHEBI:24646"/>
        <dbReference type="ChEBI" id="CHEBI:57540"/>
        <dbReference type="ChEBI" id="CHEBI:57945"/>
        <dbReference type="ChEBI" id="CHEBI:132124"/>
    </reaction>
</comment>
<dbReference type="InterPro" id="IPR050123">
    <property type="entry name" value="Prok_molybdopt-oxidoreductase"/>
</dbReference>
<dbReference type="SUPFAM" id="SSF50692">
    <property type="entry name" value="ADC-like"/>
    <property type="match status" value="1"/>
</dbReference>
<evidence type="ECO:0000256" key="8">
    <source>
        <dbReference type="ARBA" id="ARBA00023004"/>
    </source>
</evidence>
<keyword evidence="10 12" id="KW-0520">NAD</keyword>
<dbReference type="Pfam" id="PF00384">
    <property type="entry name" value="Molybdopterin"/>
    <property type="match status" value="1"/>
</dbReference>
<keyword evidence="3 12" id="KW-0004">4Fe-4S</keyword>
<evidence type="ECO:0000256" key="1">
    <source>
        <dbReference type="ARBA" id="ARBA00001966"/>
    </source>
</evidence>
<dbReference type="CDD" id="cd02775">
    <property type="entry name" value="MopB_CT"/>
    <property type="match status" value="1"/>
</dbReference>
<dbReference type="InterPro" id="IPR006656">
    <property type="entry name" value="Mopterin_OxRdtase"/>
</dbReference>
<dbReference type="PANTHER" id="PTHR43105">
    <property type="entry name" value="RESPIRATORY NITRATE REDUCTASE"/>
    <property type="match status" value="1"/>
</dbReference>
<gene>
    <name evidence="16" type="ORF">IXC47_05755</name>
</gene>
<comment type="cofactor">
    <cofactor evidence="12">
        <name>[2Fe-2S] cluster</name>
        <dbReference type="ChEBI" id="CHEBI:190135"/>
    </cofactor>
    <text evidence="12">Binds 1 [2Fe-2S] cluster per subunit.</text>
</comment>
<dbReference type="InterPro" id="IPR009010">
    <property type="entry name" value="Asp_de-COase-like_dom_sf"/>
</dbReference>
<name>A0ABS0EQP3_9BURK</name>
<dbReference type="PROSITE" id="PS00642">
    <property type="entry name" value="COMPLEX1_75K_2"/>
    <property type="match status" value="1"/>
</dbReference>
<keyword evidence="4 12" id="KW-0001">2Fe-2S</keyword>
<dbReference type="InterPro" id="IPR006963">
    <property type="entry name" value="Mopterin_OxRdtase_4Fe-4S_dom"/>
</dbReference>
<dbReference type="Gene3D" id="3.40.228.10">
    <property type="entry name" value="Dimethylsulfoxide Reductase, domain 2"/>
    <property type="match status" value="1"/>
</dbReference>
<dbReference type="InterPro" id="IPR001041">
    <property type="entry name" value="2Fe-2S_ferredoxin-type"/>
</dbReference>
<dbReference type="InterPro" id="IPR000283">
    <property type="entry name" value="NADH_UbQ_OxRdtase_75kDa_su_CS"/>
</dbReference>
<dbReference type="Proteomes" id="UP000657372">
    <property type="component" value="Unassembled WGS sequence"/>
</dbReference>
<dbReference type="Pfam" id="PF22151">
    <property type="entry name" value="Fer4_NDSU1"/>
    <property type="match status" value="1"/>
</dbReference>
<dbReference type="InterPro" id="IPR054351">
    <property type="entry name" value="NADH_UbQ_OxRdtase_ferredoxin"/>
</dbReference>
<protein>
    <recommendedName>
        <fullName evidence="12">NADH-quinone oxidoreductase</fullName>
        <ecNumber evidence="12">7.1.1.-</ecNumber>
    </recommendedName>
</protein>
<comment type="similarity">
    <text evidence="2 12">Belongs to the complex I 75 kDa subunit family.</text>
</comment>
<keyword evidence="9 12" id="KW-0411">Iron-sulfur</keyword>
<dbReference type="Gene3D" id="3.10.20.740">
    <property type="match status" value="1"/>
</dbReference>
<dbReference type="Pfam" id="PF13510">
    <property type="entry name" value="Fer2_4"/>
    <property type="match status" value="1"/>
</dbReference>
<dbReference type="CDD" id="cd02772">
    <property type="entry name" value="MopB_NDH-1_NuoG2"/>
    <property type="match status" value="1"/>
</dbReference>
<dbReference type="EC" id="7.1.1.-" evidence="12"/>
<dbReference type="InterPro" id="IPR010228">
    <property type="entry name" value="NADH_UbQ_OxRdtase_Gsu"/>
</dbReference>
<feature type="domain" description="4Fe-4S Mo/W bis-MGD-type" evidence="14">
    <location>
        <begin position="216"/>
        <end position="272"/>
    </location>
</feature>
<dbReference type="InterPro" id="IPR036010">
    <property type="entry name" value="2Fe-2S_ferredoxin-like_sf"/>
</dbReference>
<dbReference type="NCBIfam" id="TIGR01973">
    <property type="entry name" value="NuoG"/>
    <property type="match status" value="1"/>
</dbReference>
<feature type="domain" description="4Fe-4S His(Cys)3-ligated-type" evidence="15">
    <location>
        <begin position="78"/>
        <end position="117"/>
    </location>
</feature>
<evidence type="ECO:0000313" key="16">
    <source>
        <dbReference type="EMBL" id="MBF8177180.1"/>
    </source>
</evidence>
<dbReference type="PANTHER" id="PTHR43105:SF13">
    <property type="entry name" value="NADH-UBIQUINONE OXIDOREDUCTASE 75 KDA SUBUNIT, MITOCHONDRIAL"/>
    <property type="match status" value="1"/>
</dbReference>
<evidence type="ECO:0000256" key="10">
    <source>
        <dbReference type="ARBA" id="ARBA00023027"/>
    </source>
</evidence>
<evidence type="ECO:0000256" key="2">
    <source>
        <dbReference type="ARBA" id="ARBA00005404"/>
    </source>
</evidence>
<comment type="caution">
    <text evidence="16">The sequence shown here is derived from an EMBL/GenBank/DDBJ whole genome shotgun (WGS) entry which is preliminary data.</text>
</comment>
<dbReference type="InterPro" id="IPR019574">
    <property type="entry name" value="NADH_UbQ_OxRdtase_Gsu_4Fe4S-bd"/>
</dbReference>
<evidence type="ECO:0000259" key="14">
    <source>
        <dbReference type="PROSITE" id="PS51669"/>
    </source>
</evidence>
<dbReference type="SUPFAM" id="SSF54292">
    <property type="entry name" value="2Fe-2S ferredoxin-like"/>
    <property type="match status" value="1"/>
</dbReference>
<keyword evidence="8 12" id="KW-0408">Iron</keyword>
<evidence type="ECO:0000256" key="12">
    <source>
        <dbReference type="RuleBase" id="RU003525"/>
    </source>
</evidence>
<sequence length="779" mass="83251">MVEIEIDGKKVEVKEGSMVMDAANKLGTYIPHFCYHKKLSIAANCRMCLVEVEKAPKPLPACATPVAQGMIVRSNSEKAVKAQKGVMEFLLINHPLDCPICDQGGECQLQDLAVGYGDSSSRYEEEKRVVAPKDVGPLISMKEMSRCIHCTRCVRFGQEVAGVMEFGMLNRGEHAEITSFVGKTVDSELSGNMIDLCPVGALTSKPFRYSARTWELSRRKSVSPHDSLGANLIVQVKAGKVMRVLPLENDDVNECWISDKDRFAYEGLNSEDRLTSPMIKQDGKWQETDWQTALEYVAHGLRNIKHEHGADSIAALATPYSTLEEMSLLQKLVRGIGSENIDFRLRQSDFSLDAGVTPWLGMSIAEFGALKRAFVIGSFLRKDHPLLAARLRQAVKQGASVSILHASDDDLLMPVANKMIKAPSDWLSALSEVVAAVAQAKGISAPAGFDAIQPSAEAKQIAASLLSGEPKAVLLGNAVLQHPQAAKLHAAAQWIAQNTEAKFGFLTEAANSVGGYLVNAVPGANGANAAQAFAQPRKAYVLLNAEPELDSFNPQVARAALNQAEMVVVMSAYKHGNDFADVLLPIAPFSETSGTFVNCEGRAQSFNGTVKPLGDTRPAWKVLRVLGNLLELSGFDYETSEAIRNEIIGANAPADANLVPRLNNLGKAAPQAEVAAAGLQLERVADVSIYATDAIVRRSLPLQQTNDGAAPKAWLSADLAGKLGVAAGDQVKVTQGAGSAVLVAAIDAKLPVNVVRVAAGHQSTAGLGAMFGSISVEKA</sequence>
<evidence type="ECO:0000256" key="3">
    <source>
        <dbReference type="ARBA" id="ARBA00022485"/>
    </source>
</evidence>
<dbReference type="CDD" id="cd00207">
    <property type="entry name" value="fer2"/>
    <property type="match status" value="1"/>
</dbReference>
<evidence type="ECO:0000259" key="15">
    <source>
        <dbReference type="PROSITE" id="PS51839"/>
    </source>
</evidence>
<evidence type="ECO:0000259" key="13">
    <source>
        <dbReference type="PROSITE" id="PS51085"/>
    </source>
</evidence>
<evidence type="ECO:0000313" key="17">
    <source>
        <dbReference type="Proteomes" id="UP000657372"/>
    </source>
</evidence>